<dbReference type="Pfam" id="PF26302">
    <property type="entry name" value="YhzF"/>
    <property type="match status" value="1"/>
</dbReference>
<dbReference type="RefSeq" id="WP_226539331.1">
    <property type="nucleotide sequence ID" value="NZ_CP129013.1"/>
</dbReference>
<protein>
    <recommendedName>
        <fullName evidence="4">Preprotein translocase subunit SecG</fullName>
    </recommendedName>
</protein>
<name>A0ABY9JX10_9BACI</name>
<dbReference type="Proteomes" id="UP001197974">
    <property type="component" value="Chromosome"/>
</dbReference>
<gene>
    <name evidence="2" type="ORF">LC087_00960</name>
</gene>
<dbReference type="EMBL" id="CP129013">
    <property type="protein sequence ID" value="WLR42843.1"/>
    <property type="molecule type" value="Genomic_DNA"/>
</dbReference>
<proteinExistence type="predicted"/>
<keyword evidence="1" id="KW-1133">Transmembrane helix</keyword>
<evidence type="ECO:0000313" key="2">
    <source>
        <dbReference type="EMBL" id="WLR42843.1"/>
    </source>
</evidence>
<keyword evidence="1" id="KW-0472">Membrane</keyword>
<reference evidence="2 3" key="1">
    <citation type="submission" date="2023-06" db="EMBL/GenBank/DDBJ databases">
        <title>Five Gram-positive bacteria isolated from mangrove sediments in Shenzhen, Guangdong, China.</title>
        <authorList>
            <person name="Yu S."/>
            <person name="Zheng W."/>
            <person name="Huang Y."/>
        </authorList>
    </citation>
    <scope>NUCLEOTIDE SEQUENCE [LARGE SCALE GENOMIC DNA]</scope>
    <source>
        <strain evidence="2 3">SaN35-3</strain>
    </source>
</reference>
<sequence length="60" mass="6760">MILIIILFTISFLLFFGAIYYINLSQASVSYPPKRVLYQKASIFGIGGVLFLVISLLFLL</sequence>
<dbReference type="InterPro" id="IPR058724">
    <property type="entry name" value="YhzF"/>
</dbReference>
<feature type="transmembrane region" description="Helical" evidence="1">
    <location>
        <begin position="37"/>
        <end position="59"/>
    </location>
</feature>
<organism evidence="2 3">
    <name type="scientific">Bacillus carboniphilus</name>
    <dbReference type="NCBI Taxonomy" id="86663"/>
    <lineage>
        <taxon>Bacteria</taxon>
        <taxon>Bacillati</taxon>
        <taxon>Bacillota</taxon>
        <taxon>Bacilli</taxon>
        <taxon>Bacillales</taxon>
        <taxon>Bacillaceae</taxon>
        <taxon>Bacillus</taxon>
    </lineage>
</organism>
<accession>A0ABY9JX10</accession>
<evidence type="ECO:0000256" key="1">
    <source>
        <dbReference type="SAM" id="Phobius"/>
    </source>
</evidence>
<keyword evidence="3" id="KW-1185">Reference proteome</keyword>
<evidence type="ECO:0000313" key="3">
    <source>
        <dbReference type="Proteomes" id="UP001197974"/>
    </source>
</evidence>
<keyword evidence="1" id="KW-0812">Transmembrane</keyword>
<evidence type="ECO:0008006" key="4">
    <source>
        <dbReference type="Google" id="ProtNLM"/>
    </source>
</evidence>